<dbReference type="PROSITE" id="PS00455">
    <property type="entry name" value="AMP_BINDING"/>
    <property type="match status" value="1"/>
</dbReference>
<dbReference type="EMBL" id="BJVJ01000016">
    <property type="protein sequence ID" value="GEL23157.1"/>
    <property type="molecule type" value="Genomic_DNA"/>
</dbReference>
<dbReference type="Pfam" id="PF13193">
    <property type="entry name" value="AMP-binding_C"/>
    <property type="match status" value="1"/>
</dbReference>
<protein>
    <submittedName>
        <fullName evidence="4">Long-chain acyl-CoA synthetase</fullName>
    </submittedName>
</protein>
<dbReference type="InterPro" id="IPR000873">
    <property type="entry name" value="AMP-dep_synth/lig_dom"/>
</dbReference>
<comment type="caution">
    <text evidence="4">The sequence shown here is derived from an EMBL/GenBank/DDBJ whole genome shotgun (WGS) entry which is preliminary data.</text>
</comment>
<dbReference type="Gene3D" id="3.40.50.12780">
    <property type="entry name" value="N-terminal domain of ligase-like"/>
    <property type="match status" value="1"/>
</dbReference>
<dbReference type="InterPro" id="IPR025110">
    <property type="entry name" value="AMP-bd_C"/>
</dbReference>
<evidence type="ECO:0000313" key="4">
    <source>
        <dbReference type="EMBL" id="GEL23157.1"/>
    </source>
</evidence>
<dbReference type="InterPro" id="IPR050237">
    <property type="entry name" value="ATP-dep_AMP-bd_enzyme"/>
</dbReference>
<dbReference type="Proteomes" id="UP000321685">
    <property type="component" value="Unassembled WGS sequence"/>
</dbReference>
<evidence type="ECO:0000259" key="3">
    <source>
        <dbReference type="Pfam" id="PF13193"/>
    </source>
</evidence>
<name>A0A511DF41_9PSEU</name>
<dbReference type="Pfam" id="PF00501">
    <property type="entry name" value="AMP-binding"/>
    <property type="match status" value="1"/>
</dbReference>
<dbReference type="InterPro" id="IPR045851">
    <property type="entry name" value="AMP-bd_C_sf"/>
</dbReference>
<reference evidence="4 5" key="1">
    <citation type="submission" date="2019-07" db="EMBL/GenBank/DDBJ databases">
        <title>Whole genome shotgun sequence of Pseudonocardia sulfidoxydans NBRC 16205.</title>
        <authorList>
            <person name="Hosoyama A."/>
            <person name="Uohara A."/>
            <person name="Ohji S."/>
            <person name="Ichikawa N."/>
        </authorList>
    </citation>
    <scope>NUCLEOTIDE SEQUENCE [LARGE SCALE GENOMIC DNA]</scope>
    <source>
        <strain evidence="4 5">NBRC 16205</strain>
    </source>
</reference>
<dbReference type="PANTHER" id="PTHR43767">
    <property type="entry name" value="LONG-CHAIN-FATTY-ACID--COA LIGASE"/>
    <property type="match status" value="1"/>
</dbReference>
<feature type="domain" description="AMP-dependent synthetase/ligase" evidence="2">
    <location>
        <begin position="28"/>
        <end position="381"/>
    </location>
</feature>
<dbReference type="SUPFAM" id="SSF56801">
    <property type="entry name" value="Acetyl-CoA synthetase-like"/>
    <property type="match status" value="1"/>
</dbReference>
<dbReference type="GO" id="GO:0016877">
    <property type="term" value="F:ligase activity, forming carbon-sulfur bonds"/>
    <property type="evidence" value="ECO:0007669"/>
    <property type="project" value="UniProtKB-ARBA"/>
</dbReference>
<keyword evidence="5" id="KW-1185">Reference proteome</keyword>
<evidence type="ECO:0000313" key="5">
    <source>
        <dbReference type="Proteomes" id="UP000321685"/>
    </source>
</evidence>
<evidence type="ECO:0000256" key="1">
    <source>
        <dbReference type="SAM" id="MobiDB-lite"/>
    </source>
</evidence>
<dbReference type="InterPro" id="IPR042099">
    <property type="entry name" value="ANL_N_sf"/>
</dbReference>
<feature type="region of interest" description="Disordered" evidence="1">
    <location>
        <begin position="179"/>
        <end position="208"/>
    </location>
</feature>
<organism evidence="4 5">
    <name type="scientific">Pseudonocardia sulfidoxydans NBRC 16205</name>
    <dbReference type="NCBI Taxonomy" id="1223511"/>
    <lineage>
        <taxon>Bacteria</taxon>
        <taxon>Bacillati</taxon>
        <taxon>Actinomycetota</taxon>
        <taxon>Actinomycetes</taxon>
        <taxon>Pseudonocardiales</taxon>
        <taxon>Pseudonocardiaceae</taxon>
        <taxon>Pseudonocardia</taxon>
    </lineage>
</organism>
<proteinExistence type="predicted"/>
<sequence length="528" mass="57069">MLLMVLVESSAEQREFLRAARAGTPLSYWASRRPEATAVVAGAQRRTFAQLDQQADRIARALRARGHRAGDGIAALLANRPDSVAVLAAAQRIGARLTPINWHLNPEEVRYIVADCEARTLVADSRFAPAALLAATVPAVAARLAIGGAIPGFDDLGAAAAAESPDPVDDPRPGTTMLYTSGTTGRPKGVVKPPRHVGPAAMTGDGDWPGAPSPRIVAGRSLSLVTGPLYHAAPLFFSLTHPMTAGAGAVLMERFDAREALRLIDVHRITHSHMVPTMFRRMLTLPPEVRARFDVSSLVHVWHGAAACPVADKQAMIDWWGPVLVEYYSSTEGPATYVGSEEWLRKPGTVGRPVPAELVRILDADGRPVAPGAVGTIWIRTSPDRRFSYYRDPEKTARTYQDDYFTLGDIGRLDDDGYLFLTDRSADLIISGGVNIYPAEVEAVLAAHHAVGDVAVVGVPDAEWGERVLAVVEPVPDVAAGPELAAELIAYCRARIAHFKCPRHVEFADLERTQTGKLPKNAIRERYR</sequence>
<feature type="domain" description="AMP-binding enzyme C-terminal" evidence="3">
    <location>
        <begin position="440"/>
        <end position="517"/>
    </location>
</feature>
<dbReference type="InterPro" id="IPR020845">
    <property type="entry name" value="AMP-binding_CS"/>
</dbReference>
<gene>
    <name evidence="4" type="primary">fadD</name>
    <name evidence="4" type="ORF">PSU4_21110</name>
</gene>
<dbReference type="AlphaFoldDB" id="A0A511DF41"/>
<dbReference type="PANTHER" id="PTHR43767:SF7">
    <property type="entry name" value="MEDIUM_LONG-CHAIN-FATTY-ACID--COA LIGASE FADD8"/>
    <property type="match status" value="1"/>
</dbReference>
<dbReference type="Gene3D" id="3.30.300.30">
    <property type="match status" value="1"/>
</dbReference>
<evidence type="ECO:0000259" key="2">
    <source>
        <dbReference type="Pfam" id="PF00501"/>
    </source>
</evidence>
<accession>A0A511DF41</accession>